<reference evidence="2" key="1">
    <citation type="submission" date="2023-12" db="EMBL/GenBank/DDBJ databases">
        <title>Genome assembly of Anisodus tanguticus.</title>
        <authorList>
            <person name="Wang Y.-J."/>
        </authorList>
    </citation>
    <scope>NUCLEOTIDE SEQUENCE</scope>
    <source>
        <strain evidence="2">KB-2021</strain>
        <tissue evidence="2">Leaf</tissue>
    </source>
</reference>
<comment type="caution">
    <text evidence="2">The sequence shown here is derived from an EMBL/GenBank/DDBJ whole genome shotgun (WGS) entry which is preliminary data.</text>
</comment>
<organism evidence="2 3">
    <name type="scientific">Anisodus tanguticus</name>
    <dbReference type="NCBI Taxonomy" id="243964"/>
    <lineage>
        <taxon>Eukaryota</taxon>
        <taxon>Viridiplantae</taxon>
        <taxon>Streptophyta</taxon>
        <taxon>Embryophyta</taxon>
        <taxon>Tracheophyta</taxon>
        <taxon>Spermatophyta</taxon>
        <taxon>Magnoliopsida</taxon>
        <taxon>eudicotyledons</taxon>
        <taxon>Gunneridae</taxon>
        <taxon>Pentapetalae</taxon>
        <taxon>asterids</taxon>
        <taxon>lamiids</taxon>
        <taxon>Solanales</taxon>
        <taxon>Solanaceae</taxon>
        <taxon>Solanoideae</taxon>
        <taxon>Hyoscyameae</taxon>
        <taxon>Anisodus</taxon>
    </lineage>
</organism>
<gene>
    <name evidence="2" type="ORF">RND71_040833</name>
</gene>
<evidence type="ECO:0000256" key="1">
    <source>
        <dbReference type="SAM" id="MobiDB-lite"/>
    </source>
</evidence>
<proteinExistence type="predicted"/>
<sequence length="228" mass="24852">MLEHASSLQPTIGSSGDVEPSVLHTRGDNCSESTLLPIDTSTYPSSPSLSEECPDEYVNGGSRSKPRREIPLFIFSDELLAITISDELFAVSIAISGELVAVVISGELLAISFSDELIEFSGEMTASNEKYQTVLPLSLHKNTCAVEFLQQIKAVVIKKCLLELYASCKSLEKLMDVTKEELPDTMAAVRLCATEISYLTMELIDTGQGLTQGVRSSTRVVRLAEERL</sequence>
<dbReference type="PANTHER" id="PTHR33825:SF5">
    <property type="entry name" value="TRANSMEMBRANE PROTEIN"/>
    <property type="match status" value="1"/>
</dbReference>
<dbReference type="PANTHER" id="PTHR33825">
    <property type="entry name" value="CHITINASE-LIKE PROTEIN"/>
    <property type="match status" value="1"/>
</dbReference>
<keyword evidence="3" id="KW-1185">Reference proteome</keyword>
<feature type="compositionally biased region" description="Polar residues" evidence="1">
    <location>
        <begin position="1"/>
        <end position="14"/>
    </location>
</feature>
<evidence type="ECO:0000313" key="2">
    <source>
        <dbReference type="EMBL" id="KAK4339371.1"/>
    </source>
</evidence>
<feature type="region of interest" description="Disordered" evidence="1">
    <location>
        <begin position="1"/>
        <end position="63"/>
    </location>
</feature>
<feature type="compositionally biased region" description="Polar residues" evidence="1">
    <location>
        <begin position="28"/>
        <end position="49"/>
    </location>
</feature>
<accession>A0AAE1UTQ3</accession>
<dbReference type="Proteomes" id="UP001291623">
    <property type="component" value="Unassembled WGS sequence"/>
</dbReference>
<name>A0AAE1UTQ3_9SOLA</name>
<evidence type="ECO:0000313" key="3">
    <source>
        <dbReference type="Proteomes" id="UP001291623"/>
    </source>
</evidence>
<dbReference type="EMBL" id="JAVYJV010000023">
    <property type="protein sequence ID" value="KAK4339371.1"/>
    <property type="molecule type" value="Genomic_DNA"/>
</dbReference>
<protein>
    <submittedName>
        <fullName evidence="2">Uncharacterized protein</fullName>
    </submittedName>
</protein>
<dbReference type="AlphaFoldDB" id="A0AAE1UTQ3"/>